<reference evidence="1" key="1">
    <citation type="submission" date="2020-12" db="EMBL/GenBank/DDBJ databases">
        <title>Metabolic potential, ecology and presence of endohyphal bacteria is reflected in genomic diversity of Mucoromycotina.</title>
        <authorList>
            <person name="Muszewska A."/>
            <person name="Okrasinska A."/>
            <person name="Steczkiewicz K."/>
            <person name="Drgas O."/>
            <person name="Orlowska M."/>
            <person name="Perlinska-Lenart U."/>
            <person name="Aleksandrzak-Piekarczyk T."/>
            <person name="Szatraj K."/>
            <person name="Zielenkiewicz U."/>
            <person name="Pilsyk S."/>
            <person name="Malc E."/>
            <person name="Mieczkowski P."/>
            <person name="Kruszewska J.S."/>
            <person name="Biernat P."/>
            <person name="Pawlowska J."/>
        </authorList>
    </citation>
    <scope>NUCLEOTIDE SEQUENCE</scope>
    <source>
        <strain evidence="1">WA0000051536</strain>
    </source>
</reference>
<dbReference type="AlphaFoldDB" id="A0A8H7Q116"/>
<gene>
    <name evidence="1" type="ORF">INT44_009137</name>
</gene>
<dbReference type="InterPro" id="IPR020338">
    <property type="entry name" value="SMN_gemin7"/>
</dbReference>
<sequence>MSEASAILRKQSLQFWLNVAQKQPLMEADLYQGAQVKGTLVSTDAECNRFRVDNLQTVMGGHKHAVLRGTDVNKMVFDWPTN</sequence>
<dbReference type="EMBL" id="JAEPRA010000006">
    <property type="protein sequence ID" value="KAG2184122.1"/>
    <property type="molecule type" value="Genomic_DNA"/>
</dbReference>
<organism evidence="1 2">
    <name type="scientific">Umbelopsis vinacea</name>
    <dbReference type="NCBI Taxonomy" id="44442"/>
    <lineage>
        <taxon>Eukaryota</taxon>
        <taxon>Fungi</taxon>
        <taxon>Fungi incertae sedis</taxon>
        <taxon>Mucoromycota</taxon>
        <taxon>Mucoromycotina</taxon>
        <taxon>Umbelopsidomycetes</taxon>
        <taxon>Umbelopsidales</taxon>
        <taxon>Umbelopsidaceae</taxon>
        <taxon>Umbelopsis</taxon>
    </lineage>
</organism>
<dbReference type="OrthoDB" id="70763at2759"/>
<name>A0A8H7Q116_9FUNG</name>
<dbReference type="Proteomes" id="UP000612746">
    <property type="component" value="Unassembled WGS sequence"/>
</dbReference>
<keyword evidence="2" id="KW-1185">Reference proteome</keyword>
<evidence type="ECO:0000313" key="2">
    <source>
        <dbReference type="Proteomes" id="UP000612746"/>
    </source>
</evidence>
<proteinExistence type="predicted"/>
<dbReference type="Pfam" id="PF11095">
    <property type="entry name" value="Gemin7"/>
    <property type="match status" value="1"/>
</dbReference>
<dbReference type="GO" id="GO:0034719">
    <property type="term" value="C:SMN-Sm protein complex"/>
    <property type="evidence" value="ECO:0007669"/>
    <property type="project" value="InterPro"/>
</dbReference>
<evidence type="ECO:0000313" key="1">
    <source>
        <dbReference type="EMBL" id="KAG2184122.1"/>
    </source>
</evidence>
<accession>A0A8H7Q116</accession>
<comment type="caution">
    <text evidence="1">The sequence shown here is derived from an EMBL/GenBank/DDBJ whole genome shotgun (WGS) entry which is preliminary data.</text>
</comment>
<dbReference type="Gene3D" id="2.30.30.100">
    <property type="match status" value="1"/>
</dbReference>
<protein>
    <submittedName>
        <fullName evidence="1">Uncharacterized protein</fullName>
    </submittedName>
</protein>